<evidence type="ECO:0000256" key="1">
    <source>
        <dbReference type="SAM" id="MobiDB-lite"/>
    </source>
</evidence>
<feature type="region of interest" description="Disordered" evidence="1">
    <location>
        <begin position="80"/>
        <end position="121"/>
    </location>
</feature>
<protein>
    <submittedName>
        <fullName evidence="3">Uncharacterized protein LOC103114745</fullName>
    </submittedName>
</protein>
<feature type="region of interest" description="Disordered" evidence="1">
    <location>
        <begin position="26"/>
        <end position="67"/>
    </location>
</feature>
<dbReference type="Proteomes" id="UP001652624">
    <property type="component" value="Chromosome 20"/>
</dbReference>
<evidence type="ECO:0000313" key="2">
    <source>
        <dbReference type="Proteomes" id="UP001652624"/>
    </source>
</evidence>
<sequence length="313" mass="33339">MQARSPSGKEDGAGLVAKTRVCRLSRATVSPVRLGAAEPSHTVEGASKQEPAGKGQPMEPKPGHASATQCLRAGQLSLKTQSPAHPGEGGASSWILGAKDRPRDLSQPGPRGGHSSSSSRCCSSLKAVTGVVETIQFFLSEALLGRHFQAVELGGREPRQGDLFLFHLQRPGAAWLGAHVGVYCGQGEIIHFEGRAPETPEAPGPGWLGWCEGVVSKQGRRPLLRSRRLWLVLRRRGGVDPGGLQRRVREAMEADPPRYHPAHSNCLHFALRLLGPPPPPPGQVRPRPGPPVLVAPLAPAPPLWPLTPPPRPA</sequence>
<reference evidence="3" key="1">
    <citation type="submission" date="2025-08" db="UniProtKB">
        <authorList>
            <consortium name="RefSeq"/>
        </authorList>
    </citation>
    <scope>IDENTIFICATION</scope>
</reference>
<evidence type="ECO:0000313" key="3">
    <source>
        <dbReference type="RefSeq" id="XP_060035600.1"/>
    </source>
</evidence>
<keyword evidence="2" id="KW-1185">Reference proteome</keyword>
<accession>A0ABM3WGA1</accession>
<dbReference type="RefSeq" id="XP_060035600.1">
    <property type="nucleotide sequence ID" value="XM_060179617.1"/>
</dbReference>
<name>A0ABM3WGA1_ERIEU</name>
<dbReference type="GeneID" id="103114745"/>
<gene>
    <name evidence="3" type="primary">LOC103114745</name>
</gene>
<proteinExistence type="predicted"/>
<feature type="region of interest" description="Disordered" evidence="1">
    <location>
        <begin position="277"/>
        <end position="313"/>
    </location>
</feature>
<feature type="region of interest" description="Disordered" evidence="1">
    <location>
        <begin position="1"/>
        <end position="20"/>
    </location>
</feature>
<organism evidence="2 3">
    <name type="scientific">Erinaceus europaeus</name>
    <name type="common">Western European hedgehog</name>
    <dbReference type="NCBI Taxonomy" id="9365"/>
    <lineage>
        <taxon>Eukaryota</taxon>
        <taxon>Metazoa</taxon>
        <taxon>Chordata</taxon>
        <taxon>Craniata</taxon>
        <taxon>Vertebrata</taxon>
        <taxon>Euteleostomi</taxon>
        <taxon>Mammalia</taxon>
        <taxon>Eutheria</taxon>
        <taxon>Laurasiatheria</taxon>
        <taxon>Eulipotyphla</taxon>
        <taxon>Erinaceidae</taxon>
        <taxon>Erinaceinae</taxon>
        <taxon>Erinaceus</taxon>
    </lineage>
</organism>